<dbReference type="InterPro" id="IPR001930">
    <property type="entry name" value="Peptidase_M1"/>
</dbReference>
<evidence type="ECO:0000259" key="15">
    <source>
        <dbReference type="Pfam" id="PF01433"/>
    </source>
</evidence>
<feature type="binding site" evidence="11">
    <location>
        <position position="329"/>
    </location>
    <ligand>
        <name>Zn(2+)</name>
        <dbReference type="ChEBI" id="CHEBI:29105"/>
        <note>catalytic</note>
    </ligand>
</feature>
<comment type="caution">
    <text evidence="18">The sequence shown here is derived from an EMBL/GenBank/DDBJ whole genome shotgun (WGS) entry which is preliminary data.</text>
</comment>
<dbReference type="GO" id="GO:0042277">
    <property type="term" value="F:peptide binding"/>
    <property type="evidence" value="ECO:0007669"/>
    <property type="project" value="TreeGrafter"/>
</dbReference>
<comment type="catalytic activity">
    <reaction evidence="1">
        <text>Release of an N-terminal amino acid, Xaa-|-Yaa- from a peptide, amide or arylamide. Xaa is preferably Ala, but may be most amino acids including Pro (slow action). When a terminal hydrophobic residue is followed by a prolyl residue, the two may be released as an intact Xaa-Pro dipeptide.</text>
        <dbReference type="EC" id="3.4.11.2"/>
    </reaction>
</comment>
<dbReference type="GO" id="GO:0008270">
    <property type="term" value="F:zinc ion binding"/>
    <property type="evidence" value="ECO:0007669"/>
    <property type="project" value="UniProtKB-UniRule"/>
</dbReference>
<dbReference type="SUPFAM" id="SSF55486">
    <property type="entry name" value="Metalloproteases ('zincins'), catalytic domain"/>
    <property type="match status" value="1"/>
</dbReference>
<dbReference type="Gene3D" id="2.60.40.1730">
    <property type="entry name" value="tricorn interacting facor f3 domain"/>
    <property type="match status" value="1"/>
</dbReference>
<dbReference type="AlphaFoldDB" id="A0A923MA11"/>
<dbReference type="Pfam" id="PF01433">
    <property type="entry name" value="Peptidase_M1"/>
    <property type="match status" value="1"/>
</dbReference>
<dbReference type="InterPro" id="IPR014782">
    <property type="entry name" value="Peptidase_M1_dom"/>
</dbReference>
<dbReference type="EMBL" id="JACORU010000004">
    <property type="protein sequence ID" value="MBC5765504.1"/>
    <property type="molecule type" value="Genomic_DNA"/>
</dbReference>
<keyword evidence="5 11" id="KW-0479">Metal-binding</keyword>
<evidence type="ECO:0000256" key="10">
    <source>
        <dbReference type="PIRSR" id="PIRSR634016-2"/>
    </source>
</evidence>
<keyword evidence="6 13" id="KW-0378">Hydrolase</keyword>
<dbReference type="FunFam" id="1.10.390.10:FF:000013">
    <property type="entry name" value="Aminopeptidase N"/>
    <property type="match status" value="1"/>
</dbReference>
<accession>A0A923MA11</accession>
<feature type="domain" description="Aminopeptidase N-like N-terminal" evidence="17">
    <location>
        <begin position="41"/>
        <end position="219"/>
    </location>
</feature>
<feature type="site" description="Transition state stabilizer" evidence="12">
    <location>
        <position position="414"/>
    </location>
</feature>
<dbReference type="InterPro" id="IPR050344">
    <property type="entry name" value="Peptidase_M1_aminopeptidases"/>
</dbReference>
<keyword evidence="7 11" id="KW-0862">Zinc</keyword>
<feature type="signal peptide" evidence="14">
    <location>
        <begin position="1"/>
        <end position="25"/>
    </location>
</feature>
<evidence type="ECO:0000256" key="13">
    <source>
        <dbReference type="RuleBase" id="RU364040"/>
    </source>
</evidence>
<evidence type="ECO:0000313" key="19">
    <source>
        <dbReference type="Proteomes" id="UP000596827"/>
    </source>
</evidence>
<dbReference type="GO" id="GO:0043171">
    <property type="term" value="P:peptide catabolic process"/>
    <property type="evidence" value="ECO:0007669"/>
    <property type="project" value="TreeGrafter"/>
</dbReference>
<feature type="binding site" evidence="10">
    <location>
        <position position="156"/>
    </location>
    <ligand>
        <name>substrate</name>
    </ligand>
</feature>
<comment type="similarity">
    <text evidence="2 13">Belongs to the peptidase M1 family.</text>
</comment>
<keyword evidence="14" id="KW-0732">Signal</keyword>
<dbReference type="PANTHER" id="PTHR11533">
    <property type="entry name" value="PROTEASE M1 ZINC METALLOPROTEASE"/>
    <property type="match status" value="1"/>
</dbReference>
<evidence type="ECO:0000256" key="6">
    <source>
        <dbReference type="ARBA" id="ARBA00022801"/>
    </source>
</evidence>
<dbReference type="RefSeq" id="WP_187081969.1">
    <property type="nucleotide sequence ID" value="NZ_JACORU010000004.1"/>
</dbReference>
<feature type="domain" description="Peptidase M1 membrane alanine aminopeptidase" evidence="15">
    <location>
        <begin position="257"/>
        <end position="462"/>
    </location>
</feature>
<evidence type="ECO:0000256" key="7">
    <source>
        <dbReference type="ARBA" id="ARBA00022833"/>
    </source>
</evidence>
<evidence type="ECO:0000256" key="1">
    <source>
        <dbReference type="ARBA" id="ARBA00000098"/>
    </source>
</evidence>
<organism evidence="18 19">
    <name type="scientific">Ramlibacter albus</name>
    <dbReference type="NCBI Taxonomy" id="2079448"/>
    <lineage>
        <taxon>Bacteria</taxon>
        <taxon>Pseudomonadati</taxon>
        <taxon>Pseudomonadota</taxon>
        <taxon>Betaproteobacteria</taxon>
        <taxon>Burkholderiales</taxon>
        <taxon>Comamonadaceae</taxon>
        <taxon>Ramlibacter</taxon>
    </lineage>
</organism>
<evidence type="ECO:0000256" key="8">
    <source>
        <dbReference type="ARBA" id="ARBA00023049"/>
    </source>
</evidence>
<dbReference type="InterPro" id="IPR042097">
    <property type="entry name" value="Aminopeptidase_N-like_N_sf"/>
</dbReference>
<dbReference type="Gene3D" id="1.10.390.10">
    <property type="entry name" value="Neutral Protease Domain 2"/>
    <property type="match status" value="1"/>
</dbReference>
<evidence type="ECO:0000313" key="18">
    <source>
        <dbReference type="EMBL" id="MBC5765504.1"/>
    </source>
</evidence>
<dbReference type="InterPro" id="IPR027268">
    <property type="entry name" value="Peptidase_M4/M1_CTD_sf"/>
</dbReference>
<dbReference type="GO" id="GO:0016285">
    <property type="term" value="F:alanyl aminopeptidase activity"/>
    <property type="evidence" value="ECO:0007669"/>
    <property type="project" value="UniProtKB-EC"/>
</dbReference>
<dbReference type="Gene3D" id="1.25.50.20">
    <property type="match status" value="1"/>
</dbReference>
<feature type="binding site" evidence="11">
    <location>
        <position position="333"/>
    </location>
    <ligand>
        <name>Zn(2+)</name>
        <dbReference type="ChEBI" id="CHEBI:29105"/>
        <note>catalytic</note>
    </ligand>
</feature>
<feature type="chain" id="PRO_5036769262" description="Aminopeptidase" evidence="14">
    <location>
        <begin position="26"/>
        <end position="872"/>
    </location>
</feature>
<evidence type="ECO:0000259" key="17">
    <source>
        <dbReference type="Pfam" id="PF17900"/>
    </source>
</evidence>
<dbReference type="InterPro" id="IPR034016">
    <property type="entry name" value="M1_APN-typ"/>
</dbReference>
<sequence length="872" mass="96180">MTFIQRLARGALLLLAFAAVFPAQAQAPRTPPVMRLGDAVKPLAYDLALTVDPAHAGFSGRVEIDVDVRQATDFFWMNANRVDVRSAVLTAGGQRYDAKATLAPGDQFAGMQFARAVPAGRAKLAIEFAGRFSTNETRGVFKQQDQGEWYAFTQFESTNARRVFPCFDEPHWKTPWAVTLTVRREHVAVANAPMLSEREVEGGMKQVRFATTQPLPTYLVAFGVGPFDVVDGGVAGTKKTPLRYIVPKGRGADVKYPVQSTPRLLELLEAYFGGPYPYDKLDSLAIPVTVSFGAMENPGLITYRMGLLVSKEGLRDERYQQAYAGVAAHEIAHQWFGDLVTPAWWDDIWLNESFATWMASKIAQQFNPAWEPFQWRERQRMSAFNTDRLSSSRQIRQPVHTRDDLANAFDRITYEKGGAVLNMFEARLGETAFRDGVRRYLKRHEWGNATAEDFFKALGEADPALVPAFTSFIVQPGLPMVDFHLDCTGPQPAVVLRQARFLPASQAPSEQSWTIPACVRVEGVDKPVCTTLRERQQRVALPEAKHCPAWLLPNPAGTGYFLSRLDAPLAKALGSVPLSEQEAIALLAEQSILVTSAAQPVQRLLEVAAPLARDARPEVATAAANAIWELNPAAFNEGTRRDIAAWVRANFGARAAQLGWVPNDNDTDAVRKMRGAIVPLVARIGGDPALRAQARKLAIDWLAGDRRTLAGGFRAVLRTAAQDADAALFDTFVATAQRSTESTVRFEIYKVMGGIKDAALLRRAFDYALSDKADVREAMEIYETAGDDADNAPAVLAYFRERWDLLAARMPEEARGRLPRRHMHLCSAPERDSVAQFYTGPRAAVPGLQRNLAQALETIDICVKARALNAPG</sequence>
<evidence type="ECO:0000256" key="5">
    <source>
        <dbReference type="ARBA" id="ARBA00022723"/>
    </source>
</evidence>
<dbReference type="InterPro" id="IPR045357">
    <property type="entry name" value="Aminopeptidase_N-like_N"/>
</dbReference>
<feature type="binding site" evidence="11">
    <location>
        <position position="352"/>
    </location>
    <ligand>
        <name>Zn(2+)</name>
        <dbReference type="ChEBI" id="CHEBI:29105"/>
        <note>catalytic</note>
    </ligand>
</feature>
<name>A0A923MA11_9BURK</name>
<gene>
    <name evidence="18" type="ORF">H8R02_13635</name>
</gene>
<comment type="cofactor">
    <cofactor evidence="11 13">
        <name>Zn(2+)</name>
        <dbReference type="ChEBI" id="CHEBI:29105"/>
    </cofactor>
    <text evidence="11 13">Binds 1 zinc ion per subunit.</text>
</comment>
<evidence type="ECO:0000259" key="16">
    <source>
        <dbReference type="Pfam" id="PF11838"/>
    </source>
</evidence>
<evidence type="ECO:0000256" key="2">
    <source>
        <dbReference type="ARBA" id="ARBA00010136"/>
    </source>
</evidence>
<feature type="active site" description="Proton acceptor" evidence="9">
    <location>
        <position position="330"/>
    </location>
</feature>
<evidence type="ECO:0000256" key="4">
    <source>
        <dbReference type="ARBA" id="ARBA00022670"/>
    </source>
</evidence>
<proteinExistence type="inferred from homology"/>
<dbReference type="Pfam" id="PF11838">
    <property type="entry name" value="ERAP1_C"/>
    <property type="match status" value="1"/>
</dbReference>
<feature type="binding site" evidence="10">
    <location>
        <begin position="293"/>
        <end position="297"/>
    </location>
    <ligand>
        <name>substrate</name>
    </ligand>
</feature>
<evidence type="ECO:0000256" key="9">
    <source>
        <dbReference type="PIRSR" id="PIRSR634016-1"/>
    </source>
</evidence>
<dbReference type="CDD" id="cd09601">
    <property type="entry name" value="M1_APN-Q_like"/>
    <property type="match status" value="1"/>
</dbReference>
<feature type="binding site" evidence="10">
    <location>
        <position position="815"/>
    </location>
    <ligand>
        <name>substrate</name>
    </ligand>
</feature>
<dbReference type="SUPFAM" id="SSF63737">
    <property type="entry name" value="Leukotriene A4 hydrolase N-terminal domain"/>
    <property type="match status" value="1"/>
</dbReference>
<dbReference type="InterPro" id="IPR024571">
    <property type="entry name" value="ERAP1-like_C_dom"/>
</dbReference>
<evidence type="ECO:0000256" key="14">
    <source>
        <dbReference type="SAM" id="SignalP"/>
    </source>
</evidence>
<evidence type="ECO:0000256" key="11">
    <source>
        <dbReference type="PIRSR" id="PIRSR634016-3"/>
    </source>
</evidence>
<dbReference type="Proteomes" id="UP000596827">
    <property type="component" value="Unassembled WGS sequence"/>
</dbReference>
<dbReference type="Pfam" id="PF17900">
    <property type="entry name" value="Peptidase_M1_N"/>
    <property type="match status" value="1"/>
</dbReference>
<dbReference type="GO" id="GO:0005615">
    <property type="term" value="C:extracellular space"/>
    <property type="evidence" value="ECO:0007669"/>
    <property type="project" value="TreeGrafter"/>
</dbReference>
<dbReference type="GO" id="GO:0016020">
    <property type="term" value="C:membrane"/>
    <property type="evidence" value="ECO:0007669"/>
    <property type="project" value="TreeGrafter"/>
</dbReference>
<dbReference type="GO" id="GO:0070006">
    <property type="term" value="F:metalloaminopeptidase activity"/>
    <property type="evidence" value="ECO:0007669"/>
    <property type="project" value="TreeGrafter"/>
</dbReference>
<keyword evidence="8 13" id="KW-0482">Metalloprotease</keyword>
<dbReference type="PANTHER" id="PTHR11533:SF174">
    <property type="entry name" value="PUROMYCIN-SENSITIVE AMINOPEPTIDASE-RELATED"/>
    <property type="match status" value="1"/>
</dbReference>
<feature type="domain" description="ERAP1-like C-terminal" evidence="16">
    <location>
        <begin position="550"/>
        <end position="860"/>
    </location>
</feature>
<evidence type="ECO:0000256" key="12">
    <source>
        <dbReference type="PIRSR" id="PIRSR634016-4"/>
    </source>
</evidence>
<keyword evidence="3 13" id="KW-0031">Aminopeptidase</keyword>
<dbReference type="GO" id="GO:0006508">
    <property type="term" value="P:proteolysis"/>
    <property type="evidence" value="ECO:0007669"/>
    <property type="project" value="UniProtKB-KW"/>
</dbReference>
<dbReference type="PRINTS" id="PR00756">
    <property type="entry name" value="ALADIPTASE"/>
</dbReference>
<evidence type="ECO:0000256" key="3">
    <source>
        <dbReference type="ARBA" id="ARBA00022438"/>
    </source>
</evidence>
<keyword evidence="4 13" id="KW-0645">Protease</keyword>
<reference evidence="18" key="1">
    <citation type="submission" date="2020-08" db="EMBL/GenBank/DDBJ databases">
        <title>Ramlibacter sp. GTP1 16S ribosomal RNA gene genome sequencing and assembly.</title>
        <authorList>
            <person name="Kang M."/>
        </authorList>
    </citation>
    <scope>NUCLEOTIDE SEQUENCE</scope>
    <source>
        <strain evidence="18">GTP1</strain>
    </source>
</reference>
<dbReference type="EC" id="3.4.11.-" evidence="13"/>
<keyword evidence="19" id="KW-1185">Reference proteome</keyword>
<dbReference type="GO" id="GO:0005737">
    <property type="term" value="C:cytoplasm"/>
    <property type="evidence" value="ECO:0007669"/>
    <property type="project" value="TreeGrafter"/>
</dbReference>
<protein>
    <recommendedName>
        <fullName evidence="13">Aminopeptidase</fullName>
        <ecNumber evidence="13">3.4.11.-</ecNumber>
    </recommendedName>
</protein>